<protein>
    <submittedName>
        <fullName evidence="4">HSP20 family protein</fullName>
    </submittedName>
</protein>
<evidence type="ECO:0000259" key="3">
    <source>
        <dbReference type="PROSITE" id="PS01031"/>
    </source>
</evidence>
<evidence type="ECO:0000313" key="4">
    <source>
        <dbReference type="EMBL" id="PUB15625.1"/>
    </source>
</evidence>
<dbReference type="Gene3D" id="2.60.40.790">
    <property type="match status" value="1"/>
</dbReference>
<feature type="domain" description="SHSP" evidence="3">
    <location>
        <begin position="47"/>
        <end position="161"/>
    </location>
</feature>
<accession>A0A2T6KIS6</accession>
<dbReference type="Pfam" id="PF00011">
    <property type="entry name" value="HSP20"/>
    <property type="match status" value="1"/>
</dbReference>
<dbReference type="InterPro" id="IPR002068">
    <property type="entry name" value="A-crystallin/Hsp20_dom"/>
</dbReference>
<evidence type="ECO:0000313" key="5">
    <source>
        <dbReference type="Proteomes" id="UP000244523"/>
    </source>
</evidence>
<keyword evidence="5" id="KW-1185">Reference proteome</keyword>
<proteinExistence type="inferred from homology"/>
<evidence type="ECO:0000256" key="2">
    <source>
        <dbReference type="RuleBase" id="RU003616"/>
    </source>
</evidence>
<organism evidence="4 5">
    <name type="scientific">Yoonia sediminilitoris</name>
    <dbReference type="NCBI Taxonomy" id="1286148"/>
    <lineage>
        <taxon>Bacteria</taxon>
        <taxon>Pseudomonadati</taxon>
        <taxon>Pseudomonadota</taxon>
        <taxon>Alphaproteobacteria</taxon>
        <taxon>Rhodobacterales</taxon>
        <taxon>Paracoccaceae</taxon>
        <taxon>Yoonia</taxon>
    </lineage>
</organism>
<dbReference type="Proteomes" id="UP000244523">
    <property type="component" value="Unassembled WGS sequence"/>
</dbReference>
<name>A0A2T6KIS6_9RHOB</name>
<dbReference type="SUPFAM" id="SSF49764">
    <property type="entry name" value="HSP20-like chaperones"/>
    <property type="match status" value="1"/>
</dbReference>
<dbReference type="OrthoDB" id="9808910at2"/>
<dbReference type="CDD" id="cd06464">
    <property type="entry name" value="ACD_sHsps-like"/>
    <property type="match status" value="1"/>
</dbReference>
<reference evidence="4 5" key="1">
    <citation type="submission" date="2018-04" db="EMBL/GenBank/DDBJ databases">
        <title>Genomic Encyclopedia of Archaeal and Bacterial Type Strains, Phase II (KMG-II): from individual species to whole genera.</title>
        <authorList>
            <person name="Goeker M."/>
        </authorList>
    </citation>
    <scope>NUCLEOTIDE SEQUENCE [LARGE SCALE GENOMIC DNA]</scope>
    <source>
        <strain evidence="4 5">DSM 29955</strain>
    </source>
</reference>
<dbReference type="InterPro" id="IPR031107">
    <property type="entry name" value="Small_HSP"/>
</dbReference>
<comment type="caution">
    <text evidence="4">The sequence shown here is derived from an EMBL/GenBank/DDBJ whole genome shotgun (WGS) entry which is preliminary data.</text>
</comment>
<evidence type="ECO:0000256" key="1">
    <source>
        <dbReference type="PROSITE-ProRule" id="PRU00285"/>
    </source>
</evidence>
<dbReference type="EMBL" id="QBUD01000004">
    <property type="protein sequence ID" value="PUB15625.1"/>
    <property type="molecule type" value="Genomic_DNA"/>
</dbReference>
<dbReference type="PROSITE" id="PS01031">
    <property type="entry name" value="SHSP"/>
    <property type="match status" value="1"/>
</dbReference>
<dbReference type="InterPro" id="IPR008978">
    <property type="entry name" value="HSP20-like_chaperone"/>
</dbReference>
<sequence>MDTKTPSVQPKTTPPQPFFEQLQQEMERMLDRIRGYPRINEGLSQLGMGAALSPAIDMAETDDTLEITAEIPGVSSDDLDVSLNGDVLVIKGEKSQERTEDEKDYHLHERSFGSFRRQMPLGFTPADDAIDVTFADGVLKLTIAKPAEAKTTHRKIPVKSA</sequence>
<dbReference type="PANTHER" id="PTHR11527">
    <property type="entry name" value="HEAT-SHOCK PROTEIN 20 FAMILY MEMBER"/>
    <property type="match status" value="1"/>
</dbReference>
<dbReference type="RefSeq" id="WP_108386291.1">
    <property type="nucleotide sequence ID" value="NZ_QBUD01000004.1"/>
</dbReference>
<gene>
    <name evidence="4" type="ORF">C8N45_104245</name>
</gene>
<comment type="similarity">
    <text evidence="1 2">Belongs to the small heat shock protein (HSP20) family.</text>
</comment>
<dbReference type="AlphaFoldDB" id="A0A2T6KIS6"/>